<comment type="caution">
    <text evidence="4">The sequence shown here is derived from an EMBL/GenBank/DDBJ whole genome shotgun (WGS) entry which is preliminary data.</text>
</comment>
<name>A0ABT8SL44_9CAUL</name>
<evidence type="ECO:0000256" key="3">
    <source>
        <dbReference type="SAM" id="SignalP"/>
    </source>
</evidence>
<dbReference type="RefSeq" id="WP_302109711.1">
    <property type="nucleotide sequence ID" value="NZ_JAUKTR010000003.1"/>
</dbReference>
<dbReference type="SUPFAM" id="SSF69318">
    <property type="entry name" value="Integrin alpha N-terminal domain"/>
    <property type="match status" value="2"/>
</dbReference>
<dbReference type="InterPro" id="IPR028994">
    <property type="entry name" value="Integrin_alpha_N"/>
</dbReference>
<evidence type="ECO:0000313" key="5">
    <source>
        <dbReference type="Proteomes" id="UP001169063"/>
    </source>
</evidence>
<dbReference type="Pfam" id="PF13517">
    <property type="entry name" value="FG-GAP_3"/>
    <property type="match status" value="3"/>
</dbReference>
<dbReference type="PANTHER" id="PTHR46580:SF2">
    <property type="entry name" value="MAM DOMAIN-CONTAINING PROTEIN"/>
    <property type="match status" value="1"/>
</dbReference>
<feature type="region of interest" description="Disordered" evidence="2">
    <location>
        <begin position="401"/>
        <end position="421"/>
    </location>
</feature>
<dbReference type="Gene3D" id="2.130.10.130">
    <property type="entry name" value="Integrin alpha, N-terminal"/>
    <property type="match status" value="2"/>
</dbReference>
<protein>
    <submittedName>
        <fullName evidence="4">VCBS repeat-containing protein</fullName>
    </submittedName>
</protein>
<accession>A0ABT8SL44</accession>
<evidence type="ECO:0000313" key="4">
    <source>
        <dbReference type="EMBL" id="MDO1559275.1"/>
    </source>
</evidence>
<gene>
    <name evidence="4" type="ORF">Q0812_07530</name>
</gene>
<keyword evidence="1 3" id="KW-0732">Signal</keyword>
<feature type="chain" id="PRO_5046313364" evidence="3">
    <location>
        <begin position="26"/>
        <end position="421"/>
    </location>
</feature>
<feature type="compositionally biased region" description="Basic and acidic residues" evidence="2">
    <location>
        <begin position="410"/>
        <end position="421"/>
    </location>
</feature>
<dbReference type="PROSITE" id="PS51257">
    <property type="entry name" value="PROKAR_LIPOPROTEIN"/>
    <property type="match status" value="1"/>
</dbReference>
<keyword evidence="5" id="KW-1185">Reference proteome</keyword>
<dbReference type="Proteomes" id="UP001169063">
    <property type="component" value="Unassembled WGS sequence"/>
</dbReference>
<sequence length="421" mass="45078">MTKVSRLLMAASVLALMGGACQAQSATEGFGVRFEDVTETHLPGLDAMPRRSMDAVAHDLDGDGDLDVVLPGEWAPSKIMINDGQGRFTMAETPFPPIPAEELVKPPHVQAQLNDKDSEDVSIADFDGDGLADLMIVVEDDIMLGRSNVHQYLRGRPGDGYERIYGQLPDTVANAVAHADVDGDGDLDLALIGGSQDRLLINDGRGRFSDETETRIPREAATAQDGEFFDADGDGDLDLVLGLEGGHALWINDGRGVFADESRARLPVPGNVEARKVTVGDVDGDGDLDLFFAHVSWQGRAPQDHLYLNDGSGRFSNATDRLPQETELTLDALFHDLDGDGDLDLVRGNGGSLKVWANDGTGRFTDVTGEVMTNAELPGSSIAVEVADFNGDGLPDIYVGQLAQGGPADPSRDRLFLGRRR</sequence>
<feature type="signal peptide" evidence="3">
    <location>
        <begin position="1"/>
        <end position="25"/>
    </location>
</feature>
<evidence type="ECO:0000256" key="1">
    <source>
        <dbReference type="ARBA" id="ARBA00022729"/>
    </source>
</evidence>
<proteinExistence type="predicted"/>
<dbReference type="PANTHER" id="PTHR46580">
    <property type="entry name" value="SENSOR KINASE-RELATED"/>
    <property type="match status" value="1"/>
</dbReference>
<dbReference type="EMBL" id="JAUKTR010000003">
    <property type="protein sequence ID" value="MDO1559275.1"/>
    <property type="molecule type" value="Genomic_DNA"/>
</dbReference>
<evidence type="ECO:0000256" key="2">
    <source>
        <dbReference type="SAM" id="MobiDB-lite"/>
    </source>
</evidence>
<reference evidence="4" key="1">
    <citation type="submission" date="2023-07" db="EMBL/GenBank/DDBJ databases">
        <title>Brevundimonas soil sp. nov., isolated from the soil of chemical plant.</title>
        <authorList>
            <person name="Wu N."/>
        </authorList>
    </citation>
    <scope>NUCLEOTIDE SEQUENCE</scope>
    <source>
        <strain evidence="4">XZ-24</strain>
    </source>
</reference>
<dbReference type="InterPro" id="IPR013517">
    <property type="entry name" value="FG-GAP"/>
</dbReference>
<organism evidence="4 5">
    <name type="scientific">Peiella sedimenti</name>
    <dbReference type="NCBI Taxonomy" id="3061083"/>
    <lineage>
        <taxon>Bacteria</taxon>
        <taxon>Pseudomonadati</taxon>
        <taxon>Pseudomonadota</taxon>
        <taxon>Alphaproteobacteria</taxon>
        <taxon>Caulobacterales</taxon>
        <taxon>Caulobacteraceae</taxon>
        <taxon>Peiella</taxon>
    </lineage>
</organism>